<feature type="domain" description="Zn(2)-C6 fungal-type" evidence="7">
    <location>
        <begin position="26"/>
        <end position="56"/>
    </location>
</feature>
<organism evidence="8 9">
    <name type="scientific">Parascedosporium putredinis</name>
    <dbReference type="NCBI Taxonomy" id="1442378"/>
    <lineage>
        <taxon>Eukaryota</taxon>
        <taxon>Fungi</taxon>
        <taxon>Dikarya</taxon>
        <taxon>Ascomycota</taxon>
        <taxon>Pezizomycotina</taxon>
        <taxon>Sordariomycetes</taxon>
        <taxon>Hypocreomycetidae</taxon>
        <taxon>Microascales</taxon>
        <taxon>Microascaceae</taxon>
        <taxon>Parascedosporium</taxon>
    </lineage>
</organism>
<keyword evidence="2" id="KW-0805">Transcription regulation</keyword>
<dbReference type="SUPFAM" id="SSF57701">
    <property type="entry name" value="Zn2/Cys6 DNA-binding domain"/>
    <property type="match status" value="1"/>
</dbReference>
<dbReference type="GO" id="GO:0045944">
    <property type="term" value="P:positive regulation of transcription by RNA polymerase II"/>
    <property type="evidence" value="ECO:0007669"/>
    <property type="project" value="TreeGrafter"/>
</dbReference>
<dbReference type="PROSITE" id="PS50048">
    <property type="entry name" value="ZN2_CY6_FUNGAL_2"/>
    <property type="match status" value="1"/>
</dbReference>
<dbReference type="GO" id="GO:0008270">
    <property type="term" value="F:zinc ion binding"/>
    <property type="evidence" value="ECO:0007669"/>
    <property type="project" value="InterPro"/>
</dbReference>
<dbReference type="OrthoDB" id="3498215at2759"/>
<evidence type="ECO:0000256" key="3">
    <source>
        <dbReference type="ARBA" id="ARBA00023125"/>
    </source>
</evidence>
<evidence type="ECO:0000313" key="8">
    <source>
        <dbReference type="EMBL" id="CAI4216596.1"/>
    </source>
</evidence>
<evidence type="ECO:0000313" key="9">
    <source>
        <dbReference type="Proteomes" id="UP000838763"/>
    </source>
</evidence>
<reference evidence="8" key="1">
    <citation type="submission" date="2022-11" db="EMBL/GenBank/DDBJ databases">
        <authorList>
            <person name="Scott C."/>
            <person name="Bruce N."/>
        </authorList>
    </citation>
    <scope>NUCLEOTIDE SEQUENCE</scope>
</reference>
<comment type="caution">
    <text evidence="8">The sequence shown here is derived from an EMBL/GenBank/DDBJ whole genome shotgun (WGS) entry which is preliminary data.</text>
</comment>
<keyword evidence="9" id="KW-1185">Reference proteome</keyword>
<sequence length="347" mass="37146">MDKGLGADPITPPSPPTAKGVIKRRACDECRTRKLACSKEPDGCLRCRREGLACVYSAQKPMGRPKKRRQSELDFSEGVDRADFWPENHDAPLPAATSQLATLHTTTTMSSPVTRPKAEKESVHRIFQVIARFLFTQQISCDGIPDPELAAAAGPDISDAQKLSARLASHPNVTCPCLSSVYLALDSLNNIAADIPAAICTARATAKIAHENTMLLSTLLASLSNAYSRLLDTIDIAAAEARDAGTMLRFSFRPLGSVWSDLGSDSSASGGGGGGGECLLSLVINESDLNPDVWRLAMRAVLRYEIYGFNLDPPPPSLCATDELTVPEHLGLAQAALIILMLYDDVG</sequence>
<dbReference type="GO" id="GO:0000981">
    <property type="term" value="F:DNA-binding transcription factor activity, RNA polymerase II-specific"/>
    <property type="evidence" value="ECO:0007669"/>
    <property type="project" value="InterPro"/>
</dbReference>
<accession>A0A9P1MCE9</accession>
<dbReference type="Proteomes" id="UP000838763">
    <property type="component" value="Unassembled WGS sequence"/>
</dbReference>
<evidence type="ECO:0000256" key="6">
    <source>
        <dbReference type="SAM" id="MobiDB-lite"/>
    </source>
</evidence>
<evidence type="ECO:0000256" key="1">
    <source>
        <dbReference type="ARBA" id="ARBA00004123"/>
    </source>
</evidence>
<evidence type="ECO:0000256" key="4">
    <source>
        <dbReference type="ARBA" id="ARBA00023163"/>
    </source>
</evidence>
<dbReference type="Pfam" id="PF00172">
    <property type="entry name" value="Zn_clus"/>
    <property type="match status" value="1"/>
</dbReference>
<feature type="region of interest" description="Disordered" evidence="6">
    <location>
        <begin position="1"/>
        <end position="20"/>
    </location>
</feature>
<dbReference type="InterPro" id="IPR051711">
    <property type="entry name" value="Stress_Response_Reg"/>
</dbReference>
<keyword evidence="5" id="KW-0539">Nucleus</keyword>
<dbReference type="GO" id="GO:0043565">
    <property type="term" value="F:sequence-specific DNA binding"/>
    <property type="evidence" value="ECO:0007669"/>
    <property type="project" value="TreeGrafter"/>
</dbReference>
<dbReference type="InterPro" id="IPR036864">
    <property type="entry name" value="Zn2-C6_fun-type_DNA-bd_sf"/>
</dbReference>
<evidence type="ECO:0000259" key="7">
    <source>
        <dbReference type="PROSITE" id="PS50048"/>
    </source>
</evidence>
<protein>
    <recommendedName>
        <fullName evidence="7">Zn(2)-C6 fungal-type domain-containing protein</fullName>
    </recommendedName>
</protein>
<gene>
    <name evidence="8" type="ORF">PPNO1_LOCUS6248</name>
</gene>
<name>A0A9P1MCE9_9PEZI</name>
<evidence type="ECO:0000256" key="2">
    <source>
        <dbReference type="ARBA" id="ARBA00023015"/>
    </source>
</evidence>
<dbReference type="EMBL" id="CALLCH030000015">
    <property type="protein sequence ID" value="CAI4216596.1"/>
    <property type="molecule type" value="Genomic_DNA"/>
</dbReference>
<dbReference type="AlphaFoldDB" id="A0A9P1MCE9"/>
<keyword evidence="4" id="KW-0804">Transcription</keyword>
<dbReference type="CDD" id="cd00067">
    <property type="entry name" value="GAL4"/>
    <property type="match status" value="1"/>
</dbReference>
<comment type="subcellular location">
    <subcellularLocation>
        <location evidence="1">Nucleus</location>
    </subcellularLocation>
</comment>
<dbReference type="Gene3D" id="4.10.240.10">
    <property type="entry name" value="Zn(2)-C6 fungal-type DNA-binding domain"/>
    <property type="match status" value="1"/>
</dbReference>
<dbReference type="GO" id="GO:0005634">
    <property type="term" value="C:nucleus"/>
    <property type="evidence" value="ECO:0007669"/>
    <property type="project" value="UniProtKB-SubCell"/>
</dbReference>
<dbReference type="PANTHER" id="PTHR47540">
    <property type="entry name" value="THIAMINE REPRESSIBLE GENES REGULATORY PROTEIN THI5"/>
    <property type="match status" value="1"/>
</dbReference>
<evidence type="ECO:0000256" key="5">
    <source>
        <dbReference type="ARBA" id="ARBA00023242"/>
    </source>
</evidence>
<dbReference type="InterPro" id="IPR001138">
    <property type="entry name" value="Zn2Cys6_DnaBD"/>
</dbReference>
<dbReference type="PROSITE" id="PS00463">
    <property type="entry name" value="ZN2_CY6_FUNGAL_1"/>
    <property type="match status" value="1"/>
</dbReference>
<dbReference type="PANTHER" id="PTHR47540:SF4">
    <property type="entry name" value="TRANSCRIPTION FACTOR RGLT"/>
    <property type="match status" value="1"/>
</dbReference>
<proteinExistence type="predicted"/>
<keyword evidence="3" id="KW-0238">DNA-binding</keyword>
<dbReference type="SMART" id="SM00066">
    <property type="entry name" value="GAL4"/>
    <property type="match status" value="1"/>
</dbReference>